<dbReference type="InterPro" id="IPR043504">
    <property type="entry name" value="Peptidase_S1_PA_chymotrypsin"/>
</dbReference>
<comment type="caution">
    <text evidence="3">The sequence shown here is derived from an EMBL/GenBank/DDBJ whole genome shotgun (WGS) entry which is preliminary data.</text>
</comment>
<dbReference type="PANTHER" id="PTHR36234:SF5">
    <property type="entry name" value="LYSYL ENDOPEPTIDASE"/>
    <property type="match status" value="1"/>
</dbReference>
<proteinExistence type="predicted"/>
<protein>
    <recommendedName>
        <fullName evidence="5">Serine protease</fullName>
    </recommendedName>
</protein>
<organism evidence="3 4">
    <name type="scientific">Coccomyxa viridis</name>
    <dbReference type="NCBI Taxonomy" id="1274662"/>
    <lineage>
        <taxon>Eukaryota</taxon>
        <taxon>Viridiplantae</taxon>
        <taxon>Chlorophyta</taxon>
        <taxon>core chlorophytes</taxon>
        <taxon>Trebouxiophyceae</taxon>
        <taxon>Trebouxiophyceae incertae sedis</taxon>
        <taxon>Coccomyxaceae</taxon>
        <taxon>Coccomyxa</taxon>
    </lineage>
</organism>
<evidence type="ECO:0000313" key="3">
    <source>
        <dbReference type="EMBL" id="CAK0735250.1"/>
    </source>
</evidence>
<reference evidence="3 4" key="1">
    <citation type="submission" date="2023-10" db="EMBL/GenBank/DDBJ databases">
        <authorList>
            <person name="Maclean D."/>
            <person name="Macfadyen A."/>
        </authorList>
    </citation>
    <scope>NUCLEOTIDE SEQUENCE [LARGE SCALE GENOMIC DNA]</scope>
</reference>
<dbReference type="Proteomes" id="UP001314263">
    <property type="component" value="Unassembled WGS sequence"/>
</dbReference>
<feature type="region of interest" description="Disordered" evidence="1">
    <location>
        <begin position="930"/>
        <end position="962"/>
    </location>
</feature>
<dbReference type="AlphaFoldDB" id="A0AAV1HR34"/>
<keyword evidence="2" id="KW-0732">Signal</keyword>
<dbReference type="EMBL" id="CAUYUE010000001">
    <property type="protein sequence ID" value="CAK0735250.1"/>
    <property type="molecule type" value="Genomic_DNA"/>
</dbReference>
<evidence type="ECO:0000313" key="4">
    <source>
        <dbReference type="Proteomes" id="UP001314263"/>
    </source>
</evidence>
<evidence type="ECO:0000256" key="1">
    <source>
        <dbReference type="SAM" id="MobiDB-lite"/>
    </source>
</evidence>
<gene>
    <name evidence="3" type="ORF">CVIRNUC_000550</name>
</gene>
<evidence type="ECO:0008006" key="5">
    <source>
        <dbReference type="Google" id="ProtNLM"/>
    </source>
</evidence>
<dbReference type="Gene3D" id="2.40.10.10">
    <property type="entry name" value="Trypsin-like serine proteases"/>
    <property type="match status" value="2"/>
</dbReference>
<feature type="compositionally biased region" description="Polar residues" evidence="1">
    <location>
        <begin position="931"/>
        <end position="962"/>
    </location>
</feature>
<dbReference type="PROSITE" id="PS51257">
    <property type="entry name" value="PROKAR_LIPOPROTEIN"/>
    <property type="match status" value="1"/>
</dbReference>
<accession>A0AAV1HR34</accession>
<dbReference type="InterPro" id="IPR009003">
    <property type="entry name" value="Peptidase_S1_PA"/>
</dbReference>
<name>A0AAV1HR34_9CHLO</name>
<dbReference type="SUPFAM" id="SSF50494">
    <property type="entry name" value="Trypsin-like serine proteases"/>
    <property type="match status" value="1"/>
</dbReference>
<dbReference type="PANTHER" id="PTHR36234">
    <property type="entry name" value="LYSYL ENDOPEPTIDASE"/>
    <property type="match status" value="1"/>
</dbReference>
<dbReference type="Pfam" id="PF13365">
    <property type="entry name" value="Trypsin_2"/>
    <property type="match status" value="1"/>
</dbReference>
<feature type="signal peptide" evidence="2">
    <location>
        <begin position="1"/>
        <end position="26"/>
    </location>
</feature>
<feature type="region of interest" description="Disordered" evidence="1">
    <location>
        <begin position="855"/>
        <end position="901"/>
    </location>
</feature>
<keyword evidence="4" id="KW-1185">Reference proteome</keyword>
<feature type="chain" id="PRO_5043617640" description="Serine protease" evidence="2">
    <location>
        <begin position="27"/>
        <end position="962"/>
    </location>
</feature>
<evidence type="ECO:0000256" key="2">
    <source>
        <dbReference type="SAM" id="SignalP"/>
    </source>
</evidence>
<sequence length="962" mass="104622">MRLWLLHNVAVAVLLSCGRLTSHALALPKGWGLDSVIGSPAELQLQLADLERFEDKHNDQLGFHARNIMAVAPEGLEEFDALEKGFWNELPQGGHVWRLRIHSPGASSHTLVFSDIRLPTGGELHIFSPAAMRKDRACERDCMYLGAHDVPHSHKLTTTMMTGEVLDLHYYQPMDPEQGVAPVLQLLSVMQGVEGEMQMAKRRRRRRLLQDGKHSPNTQFDLGLLQQTTDATLPCTESLNCAPEWEEVGHGVVSIYAINTRIRALGLCTGSIVNAPLGRIYLMTADHCFTDKNEISDFEYWMLLFNYVAACGNDTSPAVTQVIQGTKLLFYNSAADVLLLDLPSAIPDRYKPFYVGFDAQWDTVPVNAVGIHHPHGNAKKISFANGSISTHFTPVIFPPGEVQPTTRTHFEVVWTQGSTQGGSSGSPLIDADTKRVVGVLTGGVSSCETRGQPDYFGRLSRAWDNGLKRFLSNQPDSTPQNKQDLQLLDANLRRQNFSLVTDFIDGEKKPATGPVVNFYPIVNTFYNLTARSNVTVYLTVPPEEDETMRLDFTIVSLPGNVINLTEYIFIEPRQVFYTAANWTNQAVLLIDGEKLNGTEAGRLLRYDLQSIMTSLKYPQNTQVSYMKGIIEEKRVKWSDYAPIVVSRLPYYIKAKLGAPISSPSGKALFQWVANETSQVDFYICALSFGKNDLGERQRIGATVSIYLNGTFVWTLSHDPLALDPNCIHIVDAQVFKGSTYHLVASDDNDFNALLPAWGIREAYIGPGNTLANVIRGTYTQTDQLQGFNALAPTAGQNLSLPAAVAAGPAQVPSSNINEALSGANMGGGSSESPSAAPESVGGFAVAATKRNQSEITNISGPQPTHLYGEFPDAPMPEPVFSAATKGDPNASSPSSAPPAVKPVRTTLFGSVMNRLTVASVSPAPAAAATAYTGQEQSAVTTISSTSERIAGNTTPAPQTGGR</sequence>